<sequence length="343" mass="37748">MTQGKKLVVVVGATGNQGGSVARRFLQDSRYAVRGLTRNTSSPASQLLAALGVEMVAVQLDDPQSLDVAFAGANIIFSVTNYWEPFFRPDCRKTAKVIGMSCRQYAYDVEYRQGKNIADAAAKVVDTLENNGFLVSTLSHARKCSDGKFTDLYHFDSKADIFPDYVLENHPSLAAKMSCVQTGFFMSSHAILPNSYFQKQSNGSFHMRFPCLPDTLIPHLDVNGDLGNFVYAVHQKPPGGNYMAMGSHATWPEYLRAWAKAAGVPAEKAVYKQVSVDDMIADTPDRDAGIEVAIMFAYSDDTGYGGGMELQTAEDLRKQGIDCPMTSLDEWMKKQDWSAVLNK</sequence>
<dbReference type="VEuPathDB" id="FungiDB:SMAC_07463"/>
<proteinExistence type="inferred from homology"/>
<comment type="caution">
    <text evidence="4">The sequence shown here is derived from an EMBL/GenBank/DDBJ whole genome shotgun (WGS) entry which is preliminary data.</text>
</comment>
<dbReference type="InterPro" id="IPR051164">
    <property type="entry name" value="NmrA-like_oxidored"/>
</dbReference>
<dbReference type="InterPro" id="IPR036291">
    <property type="entry name" value="NAD(P)-bd_dom_sf"/>
</dbReference>
<dbReference type="AlphaFoldDB" id="A0A8S8ZD97"/>
<evidence type="ECO:0000313" key="5">
    <source>
        <dbReference type="Proteomes" id="UP000433876"/>
    </source>
</evidence>
<evidence type="ECO:0000313" key="4">
    <source>
        <dbReference type="EMBL" id="KAA8628524.1"/>
    </source>
</evidence>
<dbReference type="Proteomes" id="UP000433876">
    <property type="component" value="Unassembled WGS sequence"/>
</dbReference>
<protein>
    <recommendedName>
        <fullName evidence="3">NmrA-like domain-containing protein</fullName>
    </recommendedName>
</protein>
<evidence type="ECO:0000259" key="3">
    <source>
        <dbReference type="Pfam" id="PF05368"/>
    </source>
</evidence>
<dbReference type="GO" id="GO:0005634">
    <property type="term" value="C:nucleus"/>
    <property type="evidence" value="ECO:0007669"/>
    <property type="project" value="TreeGrafter"/>
</dbReference>
<dbReference type="Gene3D" id="3.90.25.10">
    <property type="entry name" value="UDP-galactose 4-epimerase, domain 1"/>
    <property type="match status" value="1"/>
</dbReference>
<gene>
    <name evidence="4" type="ORF">SMACR_07463</name>
</gene>
<accession>A0A8S8ZD97</accession>
<evidence type="ECO:0000256" key="1">
    <source>
        <dbReference type="ARBA" id="ARBA00006328"/>
    </source>
</evidence>
<dbReference type="OMA" id="CRKYAYD"/>
<reference evidence="4 5" key="1">
    <citation type="submission" date="2017-07" db="EMBL/GenBank/DDBJ databases">
        <title>Genome sequence of the Sordaria macrospora wild type strain R19027.</title>
        <authorList>
            <person name="Nowrousian M."/>
            <person name="Teichert I."/>
            <person name="Kueck U."/>
        </authorList>
    </citation>
    <scope>NUCLEOTIDE SEQUENCE [LARGE SCALE GENOMIC DNA]</scope>
    <source>
        <strain evidence="4 5">R19027</strain>
        <tissue evidence="4">Mycelium</tissue>
    </source>
</reference>
<organism evidence="4 5">
    <name type="scientific">Sordaria macrospora</name>
    <dbReference type="NCBI Taxonomy" id="5147"/>
    <lineage>
        <taxon>Eukaryota</taxon>
        <taxon>Fungi</taxon>
        <taxon>Dikarya</taxon>
        <taxon>Ascomycota</taxon>
        <taxon>Pezizomycotina</taxon>
        <taxon>Sordariomycetes</taxon>
        <taxon>Sordariomycetidae</taxon>
        <taxon>Sordariales</taxon>
        <taxon>Sordariaceae</taxon>
        <taxon>Sordaria</taxon>
    </lineage>
</organism>
<dbReference type="SUPFAM" id="SSF51735">
    <property type="entry name" value="NAD(P)-binding Rossmann-fold domains"/>
    <property type="match status" value="1"/>
</dbReference>
<dbReference type="PANTHER" id="PTHR42748:SF26">
    <property type="entry name" value="NMRA-LIKE DOMAIN-CONTAINING PROTEIN"/>
    <property type="match status" value="1"/>
</dbReference>
<dbReference type="Gene3D" id="3.40.50.720">
    <property type="entry name" value="NAD(P)-binding Rossmann-like Domain"/>
    <property type="match status" value="1"/>
</dbReference>
<keyword evidence="2" id="KW-0521">NADP</keyword>
<feature type="domain" description="NmrA-like" evidence="3">
    <location>
        <begin position="5"/>
        <end position="318"/>
    </location>
</feature>
<dbReference type="EMBL" id="NMPR01000178">
    <property type="protein sequence ID" value="KAA8628524.1"/>
    <property type="molecule type" value="Genomic_DNA"/>
</dbReference>
<dbReference type="Pfam" id="PF05368">
    <property type="entry name" value="NmrA"/>
    <property type="match status" value="1"/>
</dbReference>
<comment type="similarity">
    <text evidence="1">Belongs to the NmrA-type oxidoreductase family.</text>
</comment>
<dbReference type="PANTHER" id="PTHR42748">
    <property type="entry name" value="NITROGEN METABOLITE REPRESSION PROTEIN NMRA FAMILY MEMBER"/>
    <property type="match status" value="1"/>
</dbReference>
<dbReference type="InterPro" id="IPR008030">
    <property type="entry name" value="NmrA-like"/>
</dbReference>
<name>A0A8S8ZD97_SORMA</name>
<evidence type="ECO:0000256" key="2">
    <source>
        <dbReference type="ARBA" id="ARBA00022857"/>
    </source>
</evidence>